<gene>
    <name evidence="1" type="ORF">BVRB_040450</name>
</gene>
<sequence>MRSKLSQIMPHLVILRGGRYILLSINPFLHFNDMSSVCCCLSLS</sequence>
<keyword evidence="2" id="KW-1185">Reference proteome</keyword>
<protein>
    <submittedName>
        <fullName evidence="1">Uncharacterized protein</fullName>
    </submittedName>
</protein>
<dbReference type="Proteomes" id="UP000035740">
    <property type="component" value="Unassembled WGS sequence"/>
</dbReference>
<dbReference type="EMBL" id="KQ116661">
    <property type="protein sequence ID" value="KMS65002.1"/>
    <property type="molecule type" value="Genomic_DNA"/>
</dbReference>
<dbReference type="Gramene" id="KMS65002">
    <property type="protein sequence ID" value="KMS65002"/>
    <property type="gene ID" value="BVRB_040450"/>
</dbReference>
<organism evidence="1 2">
    <name type="scientific">Beta vulgaris subsp. vulgaris</name>
    <name type="common">Beet</name>
    <dbReference type="NCBI Taxonomy" id="3555"/>
    <lineage>
        <taxon>Eukaryota</taxon>
        <taxon>Viridiplantae</taxon>
        <taxon>Streptophyta</taxon>
        <taxon>Embryophyta</taxon>
        <taxon>Tracheophyta</taxon>
        <taxon>Spermatophyta</taxon>
        <taxon>Magnoliopsida</taxon>
        <taxon>eudicotyledons</taxon>
        <taxon>Gunneridae</taxon>
        <taxon>Pentapetalae</taxon>
        <taxon>Caryophyllales</taxon>
        <taxon>Chenopodiaceae</taxon>
        <taxon>Betoideae</taxon>
        <taxon>Beta</taxon>
    </lineage>
</organism>
<feature type="non-terminal residue" evidence="1">
    <location>
        <position position="44"/>
    </location>
</feature>
<evidence type="ECO:0000313" key="2">
    <source>
        <dbReference type="Proteomes" id="UP000035740"/>
    </source>
</evidence>
<proteinExistence type="predicted"/>
<name>A0A0J7YN49_BETVV</name>
<accession>A0A0J7YN49</accession>
<dbReference type="AlphaFoldDB" id="A0A0J7YN49"/>
<reference evidence="1 2" key="1">
    <citation type="journal article" date="2014" name="Nature">
        <title>The genome of the recently domesticated crop plant sugar beet (Beta vulgaris).</title>
        <authorList>
            <person name="Dohm J.C."/>
            <person name="Minoche A.E."/>
            <person name="Holtgrawe D."/>
            <person name="Capella-Gutierrez S."/>
            <person name="Zakrzewski F."/>
            <person name="Tafer H."/>
            <person name="Rupp O."/>
            <person name="Sorensen T.R."/>
            <person name="Stracke R."/>
            <person name="Reinhardt R."/>
            <person name="Goesmann A."/>
            <person name="Kraft T."/>
            <person name="Schulz B."/>
            <person name="Stadler P.F."/>
            <person name="Schmidt T."/>
            <person name="Gabaldon T."/>
            <person name="Lehrach H."/>
            <person name="Weisshaar B."/>
            <person name="Himmelbauer H."/>
        </authorList>
    </citation>
    <scope>NUCLEOTIDE SEQUENCE [LARGE SCALE GENOMIC DNA]</scope>
    <source>
        <tissue evidence="1">Taproot</tissue>
    </source>
</reference>
<evidence type="ECO:0000313" key="1">
    <source>
        <dbReference type="EMBL" id="KMS65002.1"/>
    </source>
</evidence>